<comment type="caution">
    <text evidence="1">The sequence shown here is derived from an EMBL/GenBank/DDBJ whole genome shotgun (WGS) entry which is preliminary data.</text>
</comment>
<name>A0A271KJ70_9HYPH</name>
<dbReference type="InterPro" id="IPR007438">
    <property type="entry name" value="DUF488"/>
</dbReference>
<protein>
    <submittedName>
        <fullName evidence="1">DNA repair protein</fullName>
    </submittedName>
</protein>
<dbReference type="AlphaFoldDB" id="A0A271KJ70"/>
<evidence type="ECO:0000313" key="1">
    <source>
        <dbReference type="EMBL" id="PAP95049.1"/>
    </source>
</evidence>
<sequence length="184" mass="20923">MANPFFSVGHSNRSLHEFLEILRVAEIGIVADVRRSPGSRTNPQFDQDRLSRSLAEFQIAYEHLPLLGGRRGKTNSVAPELNGAWRNSSFHNYADYALSQEFQKGLAILIDFGRARRCAMMCSEAVWWRCHRRIVSDHLLARGEDVCHLMDGGRAERAVLTSGAVIREDELVIYPSYPWSMRMS</sequence>
<dbReference type="PANTHER" id="PTHR39337">
    <property type="entry name" value="BLR5642 PROTEIN"/>
    <property type="match status" value="1"/>
</dbReference>
<evidence type="ECO:0000313" key="2">
    <source>
        <dbReference type="Proteomes" id="UP000215931"/>
    </source>
</evidence>
<accession>A0A271KJ70</accession>
<dbReference type="PANTHER" id="PTHR39337:SF1">
    <property type="entry name" value="BLR5642 PROTEIN"/>
    <property type="match status" value="1"/>
</dbReference>
<dbReference type="Pfam" id="PF04343">
    <property type="entry name" value="DUF488"/>
    <property type="match status" value="1"/>
</dbReference>
<gene>
    <name evidence="1" type="ORF">CIT31_13230</name>
</gene>
<reference evidence="1 2" key="1">
    <citation type="submission" date="2017-08" db="EMBL/GenBank/DDBJ databases">
        <title>Mesorhizobium wenxinae sp. nov., a novel rhizobial species isolated from root nodules of chickpea (Cicer arietinum L.).</title>
        <authorList>
            <person name="Zhang J."/>
        </authorList>
    </citation>
    <scope>NUCLEOTIDE SEQUENCE [LARGE SCALE GENOMIC DNA]</scope>
    <source>
        <strain evidence="2">WYCCWR 10019</strain>
    </source>
</reference>
<dbReference type="OrthoDB" id="9789109at2"/>
<keyword evidence="2" id="KW-1185">Reference proteome</keyword>
<dbReference type="RefSeq" id="WP_095518941.1">
    <property type="nucleotide sequence ID" value="NZ_NPKH01000020.1"/>
</dbReference>
<organism evidence="1 2">
    <name type="scientific">Mesorhizobium wenxiniae</name>
    <dbReference type="NCBI Taxonomy" id="2014805"/>
    <lineage>
        <taxon>Bacteria</taxon>
        <taxon>Pseudomonadati</taxon>
        <taxon>Pseudomonadota</taxon>
        <taxon>Alphaproteobacteria</taxon>
        <taxon>Hyphomicrobiales</taxon>
        <taxon>Phyllobacteriaceae</taxon>
        <taxon>Mesorhizobium</taxon>
    </lineage>
</organism>
<proteinExistence type="predicted"/>
<dbReference type="EMBL" id="NPKH01000020">
    <property type="protein sequence ID" value="PAP95049.1"/>
    <property type="molecule type" value="Genomic_DNA"/>
</dbReference>
<dbReference type="InterPro" id="IPR014519">
    <property type="entry name" value="UCP024492"/>
</dbReference>
<dbReference type="PIRSF" id="PIRSF024492">
    <property type="entry name" value="UCP024492"/>
    <property type="match status" value="1"/>
</dbReference>
<dbReference type="Proteomes" id="UP000215931">
    <property type="component" value="Unassembled WGS sequence"/>
</dbReference>